<dbReference type="AlphaFoldDB" id="A0A4D6KGV0"/>
<name>A0A4D6KGV0_9EURY</name>
<reference evidence="4 5" key="1">
    <citation type="submission" date="2019-04" db="EMBL/GenBank/DDBJ databases">
        <title>Complete genome sequence of Arthrobacter sp. ZXY-2 associated with effective atrazine degradation and salt adaptation.</title>
        <authorList>
            <person name="Zhao X."/>
        </authorList>
    </citation>
    <scope>NUCLEOTIDE SEQUENCE [LARGE SCALE GENOMIC DNA]</scope>
    <source>
        <strain evidence="5">ZP60</strain>
    </source>
</reference>
<protein>
    <submittedName>
        <fullName evidence="4">Glycosyltransferase</fullName>
    </submittedName>
</protein>
<accession>A0A4D6KGV0</accession>
<dbReference type="Pfam" id="PF13439">
    <property type="entry name" value="Glyco_transf_4"/>
    <property type="match status" value="1"/>
</dbReference>
<dbReference type="KEGG" id="halz:E5139_10330"/>
<dbReference type="EMBL" id="CP039375">
    <property type="protein sequence ID" value="QCD66019.1"/>
    <property type="molecule type" value="Genomic_DNA"/>
</dbReference>
<evidence type="ECO:0000313" key="4">
    <source>
        <dbReference type="EMBL" id="QCD66019.1"/>
    </source>
</evidence>
<organism evidence="4 5">
    <name type="scientific">Halomicrobium mukohataei</name>
    <dbReference type="NCBI Taxonomy" id="57705"/>
    <lineage>
        <taxon>Archaea</taxon>
        <taxon>Methanobacteriati</taxon>
        <taxon>Methanobacteriota</taxon>
        <taxon>Stenosarchaea group</taxon>
        <taxon>Halobacteria</taxon>
        <taxon>Halobacteriales</taxon>
        <taxon>Haloarculaceae</taxon>
        <taxon>Halomicrobium</taxon>
    </lineage>
</organism>
<dbReference type="GeneID" id="42179336"/>
<sequence length="377" mass="42152">MDIAVAYDKFGKRSASGARVSLHTLLDGLPDAYSFSIYDTVHQDEAVPDFVDSRQTVSPRQIPTFVWTNQVLYRWQWRNGVRERFEANEHDVVITQGEIAPATVQIAAETDTPSIFFLRSLQVTGTEKFDPRDDAVENFARTDLGGRVQFPFLARNVRAYRRALETADVVVTNSDFTAERVRERFGVDSTVIYPPITLSDYRVTSDPDGKITMVNPRSADKGVDIFLDIAERLPDEEFLLVGTVSPDAEKRRAQRLDNVTLHGWTDDVREAYGQSKLVVVPSRYEEPFGRVAAEAMVSAIPCVVSNRGGLPEVVGETGEIVDAVESERAWINAIERALATDRGAAQRERVERFAADKQVEKLRKLVERAQSGRGTGN</sequence>
<evidence type="ECO:0000259" key="3">
    <source>
        <dbReference type="Pfam" id="PF13439"/>
    </source>
</evidence>
<gene>
    <name evidence="4" type="ORF">E5139_10330</name>
</gene>
<dbReference type="GO" id="GO:0016757">
    <property type="term" value="F:glycosyltransferase activity"/>
    <property type="evidence" value="ECO:0007669"/>
    <property type="project" value="UniProtKB-KW"/>
</dbReference>
<dbReference type="InterPro" id="IPR028098">
    <property type="entry name" value="Glyco_trans_4-like_N"/>
</dbReference>
<dbReference type="RefSeq" id="WP_015762402.1">
    <property type="nucleotide sequence ID" value="NZ_CP039375.1"/>
</dbReference>
<keyword evidence="1" id="KW-0328">Glycosyltransferase</keyword>
<evidence type="ECO:0000256" key="1">
    <source>
        <dbReference type="ARBA" id="ARBA00022676"/>
    </source>
</evidence>
<dbReference type="PANTHER" id="PTHR12526">
    <property type="entry name" value="GLYCOSYLTRANSFERASE"/>
    <property type="match status" value="1"/>
</dbReference>
<dbReference type="CDD" id="cd03801">
    <property type="entry name" value="GT4_PimA-like"/>
    <property type="match status" value="1"/>
</dbReference>
<dbReference type="OMA" id="EYSIHER"/>
<dbReference type="SUPFAM" id="SSF53756">
    <property type="entry name" value="UDP-Glycosyltransferase/glycogen phosphorylase"/>
    <property type="match status" value="1"/>
</dbReference>
<dbReference type="PANTHER" id="PTHR12526:SF510">
    <property type="entry name" value="D-INOSITOL 3-PHOSPHATE GLYCOSYLTRANSFERASE"/>
    <property type="match status" value="1"/>
</dbReference>
<proteinExistence type="predicted"/>
<evidence type="ECO:0000256" key="2">
    <source>
        <dbReference type="ARBA" id="ARBA00022679"/>
    </source>
</evidence>
<feature type="domain" description="Glycosyltransferase subfamily 4-like N-terminal" evidence="3">
    <location>
        <begin position="16"/>
        <end position="198"/>
    </location>
</feature>
<dbReference type="Pfam" id="PF13692">
    <property type="entry name" value="Glyco_trans_1_4"/>
    <property type="match status" value="1"/>
</dbReference>
<dbReference type="Gene3D" id="3.40.50.2000">
    <property type="entry name" value="Glycogen Phosphorylase B"/>
    <property type="match status" value="2"/>
</dbReference>
<reference evidence="4 5" key="2">
    <citation type="submission" date="2019-04" db="EMBL/GenBank/DDBJ databases">
        <authorList>
            <person name="Yang S."/>
            <person name="Wei W."/>
        </authorList>
    </citation>
    <scope>NUCLEOTIDE SEQUENCE [LARGE SCALE GENOMIC DNA]</scope>
    <source>
        <strain evidence="5">ZP60</strain>
    </source>
</reference>
<keyword evidence="2 4" id="KW-0808">Transferase</keyword>
<evidence type="ECO:0000313" key="5">
    <source>
        <dbReference type="Proteomes" id="UP000297053"/>
    </source>
</evidence>
<dbReference type="Proteomes" id="UP000297053">
    <property type="component" value="Chromosome"/>
</dbReference>